<proteinExistence type="predicted"/>
<gene>
    <name evidence="2" type="ORF">M666_04945</name>
</gene>
<feature type="chain" id="PRO_5043953000" description="DUF4302 domain-containing protein" evidence="1">
    <location>
        <begin position="18"/>
        <end position="437"/>
    </location>
</feature>
<evidence type="ECO:0000256" key="1">
    <source>
        <dbReference type="SAM" id="SignalP"/>
    </source>
</evidence>
<dbReference type="PROSITE" id="PS51257">
    <property type="entry name" value="PROKAR_LIPOPROTEIN"/>
    <property type="match status" value="1"/>
</dbReference>
<dbReference type="Proteomes" id="UP000030786">
    <property type="component" value="Chromosome"/>
</dbReference>
<accession>A0AAU8RB87</accession>
<dbReference type="GeneID" id="78060078"/>
<evidence type="ECO:0000313" key="2">
    <source>
        <dbReference type="EMBL" id="AIZ40958.1"/>
    </source>
</evidence>
<reference evidence="2 3" key="1">
    <citation type="journal article" date="2014" name="Environ. Microbiol.">
        <title>Contrasting genomic patterns and infection strategies of two co-existing Bacteroidetes podovirus genera.</title>
        <authorList>
            <person name="Holmfeldt K."/>
            <person name="Howard-Varona C."/>
            <person name="Solonenko N."/>
            <person name="Sullivan M.B."/>
        </authorList>
    </citation>
    <scope>NUCLEOTIDE SEQUENCE [LARGE SCALE GENOMIC DNA]</scope>
    <source>
        <strain evidence="2 3">18</strain>
    </source>
</reference>
<name>A0AAU8RB87_9FLAO</name>
<organism evidence="2 3">
    <name type="scientific">Cellulophaga baltica 18</name>
    <dbReference type="NCBI Taxonomy" id="1348584"/>
    <lineage>
        <taxon>Bacteria</taxon>
        <taxon>Pseudomonadati</taxon>
        <taxon>Bacteroidota</taxon>
        <taxon>Flavobacteriia</taxon>
        <taxon>Flavobacteriales</taxon>
        <taxon>Flavobacteriaceae</taxon>
        <taxon>Cellulophaga</taxon>
    </lineage>
</organism>
<dbReference type="KEGG" id="cbat:M666_04945"/>
<dbReference type="EMBL" id="CP009976">
    <property type="protein sequence ID" value="AIZ40958.1"/>
    <property type="molecule type" value="Genomic_DNA"/>
</dbReference>
<keyword evidence="1" id="KW-0732">Signal</keyword>
<evidence type="ECO:0000313" key="3">
    <source>
        <dbReference type="Proteomes" id="UP000030786"/>
    </source>
</evidence>
<protein>
    <recommendedName>
        <fullName evidence="4">DUF4302 domain-containing protein</fullName>
    </recommendedName>
</protein>
<feature type="signal peptide" evidence="1">
    <location>
        <begin position="1"/>
        <end position="17"/>
    </location>
</feature>
<dbReference type="AlphaFoldDB" id="A0AAU8RB87"/>
<dbReference type="RefSeq" id="WP_029447517.1">
    <property type="nucleotide sequence ID" value="NZ_CP009976.1"/>
</dbReference>
<evidence type="ECO:0008006" key="4">
    <source>
        <dbReference type="Google" id="ProtNLM"/>
    </source>
</evidence>
<sequence>MKKLVFVFLPLLFLVFACSKKSSEVEKPIEEEIIAQEIETYFTLNVPENKFSDTTEAWVVLHDPNNNNVLDYQRLTNGTTYTFEKLKSDFFIASNISLLSIATDNGNTSLYISTYTFIDNGTEWTLDSPTAPKFTPRENPTGALVIKANNLISPASYNVSNSFGSTLSGGASNSTVDQQTALSFDNVLFFNDNRYLLSLFDANGDGKYMFLDDLTDGQIVTLDNTQLKTFDQTVPVYIPEGGEYYSSVFGYNQGQEYSQGNGYILNLIFPFDNEKITSGTLNLGYLNTLDRYITTFNYTKDKFNYSYKKYGEIPTRIFIGYPEEWNVEVTNESIHNFQFSGPSTNLFYTQSHHWQTSSGTKDVDYSEIHWAVIHRGDYYPFSYQLPDEILEAYPNLDINGVAYKRSIFYLDRQSATAKYVDPNPNLLLDSETVRIEN</sequence>